<dbReference type="AlphaFoldDB" id="A0AAV3GIB1"/>
<gene>
    <name evidence="1" type="ORF">HMPREF1336_02494</name>
</gene>
<protein>
    <submittedName>
        <fullName evidence="1">Uncharacterized protein</fullName>
    </submittedName>
</protein>
<organism evidence="1 2">
    <name type="scientific">Enterococcus faecalis ERV63</name>
    <dbReference type="NCBI Taxonomy" id="1134793"/>
    <lineage>
        <taxon>Bacteria</taxon>
        <taxon>Bacillati</taxon>
        <taxon>Bacillota</taxon>
        <taxon>Bacilli</taxon>
        <taxon>Lactobacillales</taxon>
        <taxon>Enterococcaceae</taxon>
        <taxon>Enterococcus</taxon>
    </lineage>
</organism>
<reference evidence="1 2" key="1">
    <citation type="submission" date="2012-04" db="EMBL/GenBank/DDBJ databases">
        <authorList>
            <person name="Weinstock G."/>
            <person name="Sodergren E."/>
            <person name="Lobos E.A."/>
            <person name="Fulton L."/>
            <person name="Fulton R."/>
            <person name="Courtney L."/>
            <person name="Fronick C."/>
            <person name="O'Laughlin M."/>
            <person name="Godfrey J."/>
            <person name="Wilson R.M."/>
            <person name="Miner T."/>
            <person name="Farmer C."/>
            <person name="Delehaunty K."/>
            <person name="Cordes M."/>
            <person name="Minx P."/>
            <person name="Tomlinson C."/>
            <person name="Chen J."/>
            <person name="Wollam A."/>
            <person name="Pepin K.H."/>
            <person name="Bhonagiri V."/>
            <person name="Zhang X."/>
            <person name="Suruliraj S."/>
            <person name="Warren W."/>
            <person name="Mitreva M."/>
            <person name="Mardis E.R."/>
            <person name="Wilson R.K."/>
        </authorList>
    </citation>
    <scope>NUCLEOTIDE SEQUENCE [LARGE SCALE GENOMIC DNA]</scope>
    <source>
        <strain evidence="1 2">ERV63</strain>
    </source>
</reference>
<sequence length="39" mass="4498">MENFGLFPKELVLFPPFISFERGAKIQSDFCPTLFSSRT</sequence>
<evidence type="ECO:0000313" key="1">
    <source>
        <dbReference type="EMBL" id="EJV14494.1"/>
    </source>
</evidence>
<proteinExistence type="predicted"/>
<evidence type="ECO:0000313" key="2">
    <source>
        <dbReference type="Proteomes" id="UP000004117"/>
    </source>
</evidence>
<name>A0AAV3GIB1_ENTFL</name>
<dbReference type="Proteomes" id="UP000004117">
    <property type="component" value="Unassembled WGS sequence"/>
</dbReference>
<accession>A0AAV3GIB1</accession>
<comment type="caution">
    <text evidence="1">The sequence shown here is derived from an EMBL/GenBank/DDBJ whole genome shotgun (WGS) entry which is preliminary data.</text>
</comment>
<dbReference type="EMBL" id="ALZR01000094">
    <property type="protein sequence ID" value="EJV14494.1"/>
    <property type="molecule type" value="Genomic_DNA"/>
</dbReference>